<reference evidence="1 2" key="1">
    <citation type="submission" date="2016-10" db="EMBL/GenBank/DDBJ databases">
        <authorList>
            <person name="de Groot N.N."/>
        </authorList>
    </citation>
    <scope>NUCLEOTIDE SEQUENCE [LARGE SCALE GENOMIC DNA]</scope>
    <source>
        <strain>GEY</strain>
        <strain evidence="2">DSM 9560</strain>
    </source>
</reference>
<accession>A0A1I2FXF8</accession>
<name>A0A1I2FXF8_9BACT</name>
<dbReference type="AlphaFoldDB" id="A0A1I2FXF8"/>
<organism evidence="1 2">
    <name type="scientific">Thermoflexibacter ruber</name>
    <dbReference type="NCBI Taxonomy" id="1003"/>
    <lineage>
        <taxon>Bacteria</taxon>
        <taxon>Pseudomonadati</taxon>
        <taxon>Bacteroidota</taxon>
        <taxon>Cytophagia</taxon>
        <taxon>Cytophagales</taxon>
        <taxon>Thermoflexibacteraceae</taxon>
        <taxon>Thermoflexibacter</taxon>
    </lineage>
</organism>
<dbReference type="STRING" id="1003.SAMN04488541_1015104"/>
<sequence length="394" mass="45441">MIRKSIYLLILVSVGWACREKESPKDINSLKMENLKSFQIKIIDSIKVNFRGSYVVPVDINSTNGNMLIVDKIKPQKVIQTDRDGKIINEIFLQGEDGDKVGKIVSNIGYFDANTIVAAGMRGYYFYDFNGTLIRKVDAFNAEAGVFYYKIKRLNYKNDTILVSTFRSVFSKQEIIDNSGRKVSDKIKFFTCHNLNTNQYHVLIGHEPSSIFLKTNFQYEVRPYFDLGENNLIYTIFNPENKVYVYSYAGNDVLLNKKISIVSSYFQVPYMKEYGDKTFQWEKSMFVNSQILGIYTGYQLGIISYKTGIPEHIYDEMQTKSQLSDLLLQYRKHFAVLLDVKEGKQISQDIELPKNTVEVLGFRSSNELILLPDLGIFEDPNQTTFYVGKLEEIK</sequence>
<dbReference type="RefSeq" id="WP_177217332.1">
    <property type="nucleotide sequence ID" value="NZ_FONY01000015.1"/>
</dbReference>
<keyword evidence="2" id="KW-1185">Reference proteome</keyword>
<dbReference type="EMBL" id="FONY01000015">
    <property type="protein sequence ID" value="SFF09519.1"/>
    <property type="molecule type" value="Genomic_DNA"/>
</dbReference>
<evidence type="ECO:0000313" key="1">
    <source>
        <dbReference type="EMBL" id="SFF09519.1"/>
    </source>
</evidence>
<evidence type="ECO:0000313" key="2">
    <source>
        <dbReference type="Proteomes" id="UP000199513"/>
    </source>
</evidence>
<dbReference type="Proteomes" id="UP000199513">
    <property type="component" value="Unassembled WGS sequence"/>
</dbReference>
<proteinExistence type="predicted"/>
<gene>
    <name evidence="1" type="ORF">SAMN04488541_1015104</name>
</gene>
<protein>
    <recommendedName>
        <fullName evidence="3">6-bladed beta-propeller protein</fullName>
    </recommendedName>
</protein>
<evidence type="ECO:0008006" key="3">
    <source>
        <dbReference type="Google" id="ProtNLM"/>
    </source>
</evidence>